<keyword evidence="2" id="KW-1133">Transmembrane helix</keyword>
<evidence type="ECO:0000313" key="5">
    <source>
        <dbReference type="Proteomes" id="UP001519308"/>
    </source>
</evidence>
<name>A0ABS4K673_9CLOT</name>
<accession>A0ABS4K673</accession>
<keyword evidence="1" id="KW-0283">Flagellar rotation</keyword>
<keyword evidence="2" id="KW-0812">Transmembrane</keyword>
<feature type="domain" description="Motility protein A N-terminal" evidence="3">
    <location>
        <begin position="5"/>
        <end position="70"/>
    </location>
</feature>
<dbReference type="Pfam" id="PF20560">
    <property type="entry name" value="MotA_N"/>
    <property type="match status" value="1"/>
</dbReference>
<feature type="transmembrane region" description="Helical" evidence="2">
    <location>
        <begin position="32"/>
        <end position="49"/>
    </location>
</feature>
<keyword evidence="5" id="KW-1185">Reference proteome</keyword>
<dbReference type="PANTHER" id="PTHR30433">
    <property type="entry name" value="CHEMOTAXIS PROTEIN MOTA"/>
    <property type="match status" value="1"/>
</dbReference>
<organism evidence="4 5">
    <name type="scientific">Clostridium punense</name>
    <dbReference type="NCBI Taxonomy" id="1054297"/>
    <lineage>
        <taxon>Bacteria</taxon>
        <taxon>Bacillati</taxon>
        <taxon>Bacillota</taxon>
        <taxon>Clostridia</taxon>
        <taxon>Eubacteriales</taxon>
        <taxon>Clostridiaceae</taxon>
        <taxon>Clostridium</taxon>
    </lineage>
</organism>
<protein>
    <submittedName>
        <fullName evidence="4">Chemotaxis protein MotA</fullName>
    </submittedName>
</protein>
<dbReference type="InterPro" id="IPR046786">
    <property type="entry name" value="MotA_N"/>
</dbReference>
<proteinExistence type="predicted"/>
<dbReference type="Proteomes" id="UP001519308">
    <property type="component" value="Unassembled WGS sequence"/>
</dbReference>
<evidence type="ECO:0000313" key="4">
    <source>
        <dbReference type="EMBL" id="MBP2022785.1"/>
    </source>
</evidence>
<feature type="transmembrane region" description="Helical" evidence="2">
    <location>
        <begin position="7"/>
        <end position="26"/>
    </location>
</feature>
<evidence type="ECO:0000256" key="2">
    <source>
        <dbReference type="SAM" id="Phobius"/>
    </source>
</evidence>
<comment type="caution">
    <text evidence="4">The sequence shown here is derived from an EMBL/GenBank/DDBJ whole genome shotgun (WGS) entry which is preliminary data.</text>
</comment>
<sequence length="74" mass="7863">MSGYLGLIIGLMSLVLGFMLEGGHILSLLQPTAALIVFGGTIGAVMVSFPGEELKKFIKSISIAFHGKKETIRI</sequence>
<gene>
    <name evidence="4" type="ORF">J2Z44_002608</name>
</gene>
<dbReference type="EMBL" id="JAGGLL010000019">
    <property type="protein sequence ID" value="MBP2022785.1"/>
    <property type="molecule type" value="Genomic_DNA"/>
</dbReference>
<dbReference type="InterPro" id="IPR047055">
    <property type="entry name" value="MotA-like"/>
</dbReference>
<evidence type="ECO:0000259" key="3">
    <source>
        <dbReference type="Pfam" id="PF20560"/>
    </source>
</evidence>
<reference evidence="4 5" key="1">
    <citation type="submission" date="2021-03" db="EMBL/GenBank/DDBJ databases">
        <title>Genomic Encyclopedia of Type Strains, Phase IV (KMG-IV): sequencing the most valuable type-strain genomes for metagenomic binning, comparative biology and taxonomic classification.</title>
        <authorList>
            <person name="Goeker M."/>
        </authorList>
    </citation>
    <scope>NUCLEOTIDE SEQUENCE [LARGE SCALE GENOMIC DNA]</scope>
    <source>
        <strain evidence="4 5">DSM 28650</strain>
    </source>
</reference>
<keyword evidence="2" id="KW-0472">Membrane</keyword>
<evidence type="ECO:0000256" key="1">
    <source>
        <dbReference type="ARBA" id="ARBA00022779"/>
    </source>
</evidence>